<dbReference type="AlphaFoldDB" id="A0A845QYR7"/>
<keyword evidence="1" id="KW-0694">RNA-binding</keyword>
<organism evidence="2 3">
    <name type="scientific">Senegalia massiliensis</name>
    <dbReference type="NCBI Taxonomy" id="1720316"/>
    <lineage>
        <taxon>Bacteria</taxon>
        <taxon>Bacillati</taxon>
        <taxon>Bacillota</taxon>
        <taxon>Clostridia</taxon>
        <taxon>Eubacteriales</taxon>
        <taxon>Clostridiaceae</taxon>
        <taxon>Senegalia</taxon>
    </lineage>
</organism>
<dbReference type="CDD" id="cd00165">
    <property type="entry name" value="S4"/>
    <property type="match status" value="1"/>
</dbReference>
<dbReference type="InterPro" id="IPR036986">
    <property type="entry name" value="S4_RNA-bd_sf"/>
</dbReference>
<evidence type="ECO:0000313" key="3">
    <source>
        <dbReference type="Proteomes" id="UP000467132"/>
    </source>
</evidence>
<dbReference type="Proteomes" id="UP000467132">
    <property type="component" value="Unassembled WGS sequence"/>
</dbReference>
<dbReference type="Gene3D" id="3.10.290.10">
    <property type="entry name" value="RNA-binding S4 domain"/>
    <property type="match status" value="1"/>
</dbReference>
<comment type="caution">
    <text evidence="2">The sequence shown here is derived from an EMBL/GenBank/DDBJ whole genome shotgun (WGS) entry which is preliminary data.</text>
</comment>
<reference evidence="2 3" key="1">
    <citation type="submission" date="2018-08" db="EMBL/GenBank/DDBJ databases">
        <title>Murine metabolic-syndrome-specific gut microbial biobank.</title>
        <authorList>
            <person name="Liu C."/>
        </authorList>
    </citation>
    <scope>NUCLEOTIDE SEQUENCE [LARGE SCALE GENOMIC DNA]</scope>
    <source>
        <strain evidence="2 3">583</strain>
    </source>
</reference>
<protein>
    <submittedName>
        <fullName evidence="2">RNA-binding S4 domain-containing protein</fullName>
    </submittedName>
</protein>
<sequence>MREVKIDTDYIKLDQLLKYADITQTGGHSKFLIKEGKVKVNGEKNTMRGKKIRKNDIVEVENEEKIIIK</sequence>
<dbReference type="RefSeq" id="WP_130805450.1">
    <property type="nucleotide sequence ID" value="NZ_LR130785.1"/>
</dbReference>
<dbReference type="PROSITE" id="PS50889">
    <property type="entry name" value="S4"/>
    <property type="match status" value="1"/>
</dbReference>
<dbReference type="SUPFAM" id="SSF55174">
    <property type="entry name" value="Alpha-L RNA-binding motif"/>
    <property type="match status" value="1"/>
</dbReference>
<dbReference type="GO" id="GO:0003723">
    <property type="term" value="F:RNA binding"/>
    <property type="evidence" value="ECO:0007669"/>
    <property type="project" value="UniProtKB-KW"/>
</dbReference>
<dbReference type="Pfam" id="PF13275">
    <property type="entry name" value="S4_2"/>
    <property type="match status" value="1"/>
</dbReference>
<name>A0A845QYR7_9CLOT</name>
<evidence type="ECO:0000256" key="1">
    <source>
        <dbReference type="PROSITE-ProRule" id="PRU00182"/>
    </source>
</evidence>
<gene>
    <name evidence="2" type="ORF">D3Z33_14710</name>
</gene>
<evidence type="ECO:0000313" key="2">
    <source>
        <dbReference type="EMBL" id="NBI08107.1"/>
    </source>
</evidence>
<dbReference type="EMBL" id="QXXA01000020">
    <property type="protein sequence ID" value="NBI08107.1"/>
    <property type="molecule type" value="Genomic_DNA"/>
</dbReference>
<keyword evidence="3" id="KW-1185">Reference proteome</keyword>
<proteinExistence type="predicted"/>
<accession>A0A845QYR7</accession>
<dbReference type="OrthoDB" id="9811532at2"/>